<dbReference type="GO" id="GO:0016798">
    <property type="term" value="F:hydrolase activity, acting on glycosyl bonds"/>
    <property type="evidence" value="ECO:0007669"/>
    <property type="project" value="UniProtKB-KW"/>
</dbReference>
<evidence type="ECO:0000256" key="1">
    <source>
        <dbReference type="ARBA" id="ARBA00022676"/>
    </source>
</evidence>
<keyword evidence="4" id="KW-0378">Hydrolase</keyword>
<dbReference type="Pfam" id="PF04041">
    <property type="entry name" value="Glyco_hydro_130"/>
    <property type="match status" value="1"/>
</dbReference>
<dbReference type="eggNOG" id="COG2152">
    <property type="taxonomic scope" value="Bacteria"/>
</dbReference>
<dbReference type="GO" id="GO:0016757">
    <property type="term" value="F:glycosyltransferase activity"/>
    <property type="evidence" value="ECO:0007669"/>
    <property type="project" value="UniProtKB-KW"/>
</dbReference>
<gene>
    <name evidence="4" type="ordered locus">Trad_1826</name>
</gene>
<dbReference type="PANTHER" id="PTHR34106:SF5">
    <property type="entry name" value="GLYCOSIDASE"/>
    <property type="match status" value="1"/>
</dbReference>
<dbReference type="PANTHER" id="PTHR34106">
    <property type="entry name" value="GLYCOSIDASE"/>
    <property type="match status" value="1"/>
</dbReference>
<dbReference type="RefSeq" id="WP_013178308.1">
    <property type="nucleotide sequence ID" value="NC_014221.1"/>
</dbReference>
<evidence type="ECO:0000256" key="3">
    <source>
        <dbReference type="ARBA" id="ARBA00024356"/>
    </source>
</evidence>
<name>D7CQF8_TRURR</name>
<dbReference type="InterPro" id="IPR007184">
    <property type="entry name" value="Mannoside_phosphorylase"/>
</dbReference>
<proteinExistence type="inferred from homology"/>
<dbReference type="STRING" id="649638.Trad_1826"/>
<dbReference type="Proteomes" id="UP000000379">
    <property type="component" value="Chromosome"/>
</dbReference>
<protein>
    <submittedName>
        <fullName evidence="4">Glycosidase-related protein</fullName>
    </submittedName>
</protein>
<dbReference type="InterPro" id="IPR023296">
    <property type="entry name" value="Glyco_hydro_beta-prop_sf"/>
</dbReference>
<dbReference type="SUPFAM" id="SSF75005">
    <property type="entry name" value="Arabinanase/levansucrase/invertase"/>
    <property type="match status" value="1"/>
</dbReference>
<evidence type="ECO:0000313" key="5">
    <source>
        <dbReference type="Proteomes" id="UP000000379"/>
    </source>
</evidence>
<dbReference type="Gene3D" id="2.115.10.20">
    <property type="entry name" value="Glycosyl hydrolase domain, family 43"/>
    <property type="match status" value="1"/>
</dbReference>
<sequence>MKFKRHHVPVLTPNPDNAWEALNVFNPAVIYHNGLFHMHYRAQGHDYVSRIGYAVSEDGVNWNRLQRPVLCPSGDLDARGVEDPRVTALDGRFYMAYTAFDRSSPFPKVGETPKGITPMFAVSDNLITWERLGPLVRGEDNKDHALFPRKVCGRYVSFHRRPPSIWLAFSDDLKVWGDHAEILRPRPGLWDGKRVGAGGPPIETEAGWLMIYHGYDDEHVYCMGTALLDLEDPRRVLKRPKETVLEPNAPWERRGDVPNVVFGCANPVVNGTVYLFYGGADRVVGLATADLNELLAWTLEHG</sequence>
<dbReference type="PIRSF" id="PIRSF016202">
    <property type="entry name" value="PH1107"/>
    <property type="match status" value="1"/>
</dbReference>
<keyword evidence="4" id="KW-0326">Glycosidase</keyword>
<comment type="similarity">
    <text evidence="3">Belongs to the glycosyl hydrolase 130 family.</text>
</comment>
<reference evidence="5" key="1">
    <citation type="submission" date="2010-05" db="EMBL/GenBank/DDBJ databases">
        <title>The complete genome of Truepera radiovictris DSM 17093.</title>
        <authorList>
            <consortium name="US DOE Joint Genome Institute (JGI-PGF)"/>
            <person name="Lucas S."/>
            <person name="Copeland A."/>
            <person name="Lapidus A."/>
            <person name="Glavina del Rio T."/>
            <person name="Dalin E."/>
            <person name="Tice H."/>
            <person name="Bruce D."/>
            <person name="Goodwin L."/>
            <person name="Pitluck S."/>
            <person name="Kyrpides N."/>
            <person name="Mavromatis K."/>
            <person name="Ovchinnikova G."/>
            <person name="Munk A.C."/>
            <person name="Detter J.C."/>
            <person name="Han C."/>
            <person name="Tapia R."/>
            <person name="Land M."/>
            <person name="Hauser L."/>
            <person name="Markowitz V."/>
            <person name="Cheng J.-F."/>
            <person name="Hugenholtz P."/>
            <person name="Woyke T."/>
            <person name="Wu D."/>
            <person name="Tindall B."/>
            <person name="Pomrenke H.G."/>
            <person name="Brambilla E."/>
            <person name="Klenk H.-P."/>
            <person name="Eisen J.A."/>
        </authorList>
    </citation>
    <scope>NUCLEOTIDE SEQUENCE [LARGE SCALE GENOMIC DNA]</scope>
    <source>
        <strain evidence="5">DSM 17093 / CIP 108686 / LMG 22925 / RQ-24</strain>
    </source>
</reference>
<dbReference type="HOGENOM" id="CLU_046648_0_0_0"/>
<evidence type="ECO:0000313" key="4">
    <source>
        <dbReference type="EMBL" id="ADI14942.1"/>
    </source>
</evidence>
<evidence type="ECO:0000256" key="2">
    <source>
        <dbReference type="ARBA" id="ARBA00022679"/>
    </source>
</evidence>
<dbReference type="AlphaFoldDB" id="D7CQF8"/>
<keyword evidence="5" id="KW-1185">Reference proteome</keyword>
<keyword evidence="1" id="KW-0328">Glycosyltransferase</keyword>
<accession>D7CQF8</accession>
<dbReference type="OrthoDB" id="9759709at2"/>
<organism evidence="4 5">
    <name type="scientific">Truepera radiovictrix (strain DSM 17093 / CIP 108686 / LMG 22925 / RQ-24)</name>
    <dbReference type="NCBI Taxonomy" id="649638"/>
    <lineage>
        <taxon>Bacteria</taxon>
        <taxon>Thermotogati</taxon>
        <taxon>Deinococcota</taxon>
        <taxon>Deinococci</taxon>
        <taxon>Trueperales</taxon>
        <taxon>Trueperaceae</taxon>
        <taxon>Truepera</taxon>
    </lineage>
</organism>
<keyword evidence="2" id="KW-0808">Transferase</keyword>
<reference evidence="4 5" key="2">
    <citation type="journal article" date="2011" name="Stand. Genomic Sci.">
        <title>Complete genome sequence of Truepera radiovictrix type strain (RQ-24).</title>
        <authorList>
            <person name="Ivanova N."/>
            <person name="Rohde C."/>
            <person name="Munk C."/>
            <person name="Nolan M."/>
            <person name="Lucas S."/>
            <person name="Del Rio T.G."/>
            <person name="Tice H."/>
            <person name="Deshpande S."/>
            <person name="Cheng J.F."/>
            <person name="Tapia R."/>
            <person name="Han C."/>
            <person name="Goodwin L."/>
            <person name="Pitluck S."/>
            <person name="Liolios K."/>
            <person name="Mavromatis K."/>
            <person name="Mikhailova N."/>
            <person name="Pati A."/>
            <person name="Chen A."/>
            <person name="Palaniappan K."/>
            <person name="Land M."/>
            <person name="Hauser L."/>
            <person name="Chang Y.J."/>
            <person name="Jeffries C.D."/>
            <person name="Brambilla E."/>
            <person name="Rohde M."/>
            <person name="Goker M."/>
            <person name="Tindall B.J."/>
            <person name="Woyke T."/>
            <person name="Bristow J."/>
            <person name="Eisen J.A."/>
            <person name="Markowitz V."/>
            <person name="Hugenholtz P."/>
            <person name="Kyrpides N.C."/>
            <person name="Klenk H.P."/>
            <person name="Lapidus A."/>
        </authorList>
    </citation>
    <scope>NUCLEOTIDE SEQUENCE [LARGE SCALE GENOMIC DNA]</scope>
    <source>
        <strain evidence="5">DSM 17093 / CIP 108686 / LMG 22925 / RQ-24</strain>
    </source>
</reference>
<dbReference type="KEGG" id="tra:Trad_1826"/>
<dbReference type="EMBL" id="CP002049">
    <property type="protein sequence ID" value="ADI14942.1"/>
    <property type="molecule type" value="Genomic_DNA"/>
</dbReference>
<dbReference type="CDD" id="cd18614">
    <property type="entry name" value="GH130"/>
    <property type="match status" value="1"/>
</dbReference>